<dbReference type="OrthoDB" id="6873399at2"/>
<dbReference type="RefSeq" id="WP_119829097.1">
    <property type="nucleotide sequence ID" value="NZ_QYUL01000001.1"/>
</dbReference>
<dbReference type="Proteomes" id="UP000283458">
    <property type="component" value="Unassembled WGS sequence"/>
</dbReference>
<dbReference type="AlphaFoldDB" id="A0A418W0B0"/>
<dbReference type="EMBL" id="QYUL01000001">
    <property type="protein sequence ID" value="RJF83455.1"/>
    <property type="molecule type" value="Genomic_DNA"/>
</dbReference>
<evidence type="ECO:0000313" key="2">
    <source>
        <dbReference type="EMBL" id="RJF83455.1"/>
    </source>
</evidence>
<comment type="caution">
    <text evidence="2">The sequence shown here is derived from an EMBL/GenBank/DDBJ whole genome shotgun (WGS) entry which is preliminary data.</text>
</comment>
<gene>
    <name evidence="2" type="ORF">D3877_01935</name>
</gene>
<reference evidence="2 3" key="1">
    <citation type="submission" date="2018-09" db="EMBL/GenBank/DDBJ databases">
        <authorList>
            <person name="Zhu H."/>
        </authorList>
    </citation>
    <scope>NUCLEOTIDE SEQUENCE [LARGE SCALE GENOMIC DNA]</scope>
    <source>
        <strain evidence="2 3">K2W22B-5</strain>
    </source>
</reference>
<evidence type="ECO:0000313" key="3">
    <source>
        <dbReference type="Proteomes" id="UP000283458"/>
    </source>
</evidence>
<accession>A0A418W0B0</accession>
<sequence length="201" mass="21722">MTVLFSEQLRELVIAALKAANTLAGANVFAPRDTPLASSELPAIMVDDQREDSESRGNAGFPAFLTTAILLVEAKVERETSEAVKADLSTLRRQIKVAALTDWSIIASVEQVVGVRTETAISAEGKKHVGELRMQFAIRYPEDFEPIITDQLDGLDVHADLLDPFDSTGVYPDAPFPEAARPAPRTSGPDGRDEAALSITF</sequence>
<feature type="compositionally biased region" description="Low complexity" evidence="1">
    <location>
        <begin position="172"/>
        <end position="184"/>
    </location>
</feature>
<feature type="region of interest" description="Disordered" evidence="1">
    <location>
        <begin position="172"/>
        <end position="201"/>
    </location>
</feature>
<name>A0A418W0B0_9PROT</name>
<protein>
    <submittedName>
        <fullName evidence="2">Uncharacterized protein</fullName>
    </submittedName>
</protein>
<evidence type="ECO:0000256" key="1">
    <source>
        <dbReference type="SAM" id="MobiDB-lite"/>
    </source>
</evidence>
<organism evidence="2 3">
    <name type="scientific">Azospirillum cavernae</name>
    <dbReference type="NCBI Taxonomy" id="2320860"/>
    <lineage>
        <taxon>Bacteria</taxon>
        <taxon>Pseudomonadati</taxon>
        <taxon>Pseudomonadota</taxon>
        <taxon>Alphaproteobacteria</taxon>
        <taxon>Rhodospirillales</taxon>
        <taxon>Azospirillaceae</taxon>
        <taxon>Azospirillum</taxon>
    </lineage>
</organism>
<keyword evidence="3" id="KW-1185">Reference proteome</keyword>
<proteinExistence type="predicted"/>